<sequence>MSRVTFAVEKIVTMGFTVTFMILSSQVAGAVKVICIKAVWIQPEATGRIARHRDTAGRNLNRRLIPRRCRGLLNVGATSFGALTAT</sequence>
<gene>
    <name evidence="1" type="ORF">HHL24_26175</name>
</gene>
<evidence type="ECO:0000313" key="2">
    <source>
        <dbReference type="Proteomes" id="UP000544134"/>
    </source>
</evidence>
<dbReference type="EMBL" id="JABBGJ010000030">
    <property type="protein sequence ID" value="NMM01415.1"/>
    <property type="molecule type" value="Genomic_DNA"/>
</dbReference>
<reference evidence="1 2" key="1">
    <citation type="submission" date="2020-04" db="EMBL/GenBank/DDBJ databases">
        <title>Paraburkholderia sp. RP-4-7 isolated from soil.</title>
        <authorList>
            <person name="Dahal R.H."/>
        </authorList>
    </citation>
    <scope>NUCLEOTIDE SEQUENCE [LARGE SCALE GENOMIC DNA]</scope>
    <source>
        <strain evidence="1 2">RP-4-7</strain>
    </source>
</reference>
<accession>A0A848INQ6</accession>
<name>A0A848INQ6_9BURK</name>
<dbReference type="RefSeq" id="WP_169488248.1">
    <property type="nucleotide sequence ID" value="NZ_JABBGJ010000030.1"/>
</dbReference>
<dbReference type="AlphaFoldDB" id="A0A848INQ6"/>
<evidence type="ECO:0000313" key="1">
    <source>
        <dbReference type="EMBL" id="NMM01415.1"/>
    </source>
</evidence>
<keyword evidence="2" id="KW-1185">Reference proteome</keyword>
<organism evidence="1 2">
    <name type="scientific">Paraburkholderia polaris</name>
    <dbReference type="NCBI Taxonomy" id="2728848"/>
    <lineage>
        <taxon>Bacteria</taxon>
        <taxon>Pseudomonadati</taxon>
        <taxon>Pseudomonadota</taxon>
        <taxon>Betaproteobacteria</taxon>
        <taxon>Burkholderiales</taxon>
        <taxon>Burkholderiaceae</taxon>
        <taxon>Paraburkholderia</taxon>
    </lineage>
</organism>
<protein>
    <submittedName>
        <fullName evidence="1">Uncharacterized protein</fullName>
    </submittedName>
</protein>
<dbReference type="Proteomes" id="UP000544134">
    <property type="component" value="Unassembled WGS sequence"/>
</dbReference>
<proteinExistence type="predicted"/>
<comment type="caution">
    <text evidence="1">The sequence shown here is derived from an EMBL/GenBank/DDBJ whole genome shotgun (WGS) entry which is preliminary data.</text>
</comment>